<evidence type="ECO:0000313" key="1">
    <source>
        <dbReference type="EMBL" id="TNN88466.1"/>
    </source>
</evidence>
<dbReference type="Proteomes" id="UP000314294">
    <property type="component" value="Unassembled WGS sequence"/>
</dbReference>
<gene>
    <name evidence="1" type="ORF">EYF80_001248</name>
</gene>
<comment type="caution">
    <text evidence="1">The sequence shown here is derived from an EMBL/GenBank/DDBJ whole genome shotgun (WGS) entry which is preliminary data.</text>
</comment>
<keyword evidence="2" id="KW-1185">Reference proteome</keyword>
<evidence type="ECO:0000313" key="2">
    <source>
        <dbReference type="Proteomes" id="UP000314294"/>
    </source>
</evidence>
<reference evidence="1 2" key="1">
    <citation type="submission" date="2019-03" db="EMBL/GenBank/DDBJ databases">
        <title>First draft genome of Liparis tanakae, snailfish: a comprehensive survey of snailfish specific genes.</title>
        <authorList>
            <person name="Kim W."/>
            <person name="Song I."/>
            <person name="Jeong J.-H."/>
            <person name="Kim D."/>
            <person name="Kim S."/>
            <person name="Ryu S."/>
            <person name="Song J.Y."/>
            <person name="Lee S.K."/>
        </authorList>
    </citation>
    <scope>NUCLEOTIDE SEQUENCE [LARGE SCALE GENOMIC DNA]</scope>
    <source>
        <tissue evidence="1">Muscle</tissue>
    </source>
</reference>
<proteinExistence type="predicted"/>
<dbReference type="EMBL" id="SRLO01000005">
    <property type="protein sequence ID" value="TNN88466.1"/>
    <property type="molecule type" value="Genomic_DNA"/>
</dbReference>
<accession>A0A4Z2JDZ7</accession>
<name>A0A4Z2JDZ7_9TELE</name>
<sequence length="198" mass="20818">MLPPENSLDGPQLRRCRGYAIRERLRSVHAATRACGLSGVAGRLGGSRVRRRRLSSERRAQDRKQNSTAGTYLGVLQGALVAGRLVVQPLGRLGVDVSKEQLLHQVIQVVMQVLLLHPQQLQLVHGKVQLPGTVVAGLLAPQLVDRAGLPGALHGAFAAAVEPLAELLGHGVRVADHLDAVQVVLGLGAAADDPGGLA</sequence>
<organism evidence="1 2">
    <name type="scientific">Liparis tanakae</name>
    <name type="common">Tanaka's snailfish</name>
    <dbReference type="NCBI Taxonomy" id="230148"/>
    <lineage>
        <taxon>Eukaryota</taxon>
        <taxon>Metazoa</taxon>
        <taxon>Chordata</taxon>
        <taxon>Craniata</taxon>
        <taxon>Vertebrata</taxon>
        <taxon>Euteleostomi</taxon>
        <taxon>Actinopterygii</taxon>
        <taxon>Neopterygii</taxon>
        <taxon>Teleostei</taxon>
        <taxon>Neoteleostei</taxon>
        <taxon>Acanthomorphata</taxon>
        <taxon>Eupercaria</taxon>
        <taxon>Perciformes</taxon>
        <taxon>Cottioidei</taxon>
        <taxon>Cottales</taxon>
        <taxon>Liparidae</taxon>
        <taxon>Liparis</taxon>
    </lineage>
</organism>
<protein>
    <submittedName>
        <fullName evidence="1">Uncharacterized protein</fullName>
    </submittedName>
</protein>
<dbReference type="AlphaFoldDB" id="A0A4Z2JDZ7"/>